<dbReference type="InterPro" id="IPR028098">
    <property type="entry name" value="Glyco_trans_4-like_N"/>
</dbReference>
<dbReference type="RefSeq" id="WP_067152843.1">
    <property type="nucleotide sequence ID" value="NZ_CP014864.1"/>
</dbReference>
<protein>
    <submittedName>
        <fullName evidence="1">Uncharacterized protein</fullName>
    </submittedName>
</protein>
<dbReference type="Gene3D" id="3.40.50.2000">
    <property type="entry name" value="Glycogen Phosphorylase B"/>
    <property type="match status" value="2"/>
</dbReference>
<dbReference type="STRING" id="252514.A3224_06850"/>
<evidence type="ECO:0000313" key="2">
    <source>
        <dbReference type="Proteomes" id="UP000076077"/>
    </source>
</evidence>
<dbReference type="EMBL" id="CP014864">
    <property type="protein sequence ID" value="AMX02337.1"/>
    <property type="molecule type" value="Genomic_DNA"/>
</dbReference>
<name>A0A143HLE6_MICTH</name>
<dbReference type="AlphaFoldDB" id="A0A143HLE6"/>
<dbReference type="GO" id="GO:0016757">
    <property type="term" value="F:glycosyltransferase activity"/>
    <property type="evidence" value="ECO:0007669"/>
    <property type="project" value="InterPro"/>
</dbReference>
<dbReference type="Pfam" id="PF13439">
    <property type="entry name" value="Glyco_transf_4"/>
    <property type="match status" value="1"/>
</dbReference>
<reference evidence="2" key="1">
    <citation type="submission" date="2016-03" db="EMBL/GenBank/DDBJ databases">
        <authorList>
            <person name="Lee Y.-S."/>
            <person name="Choi Y.-L."/>
        </authorList>
    </citation>
    <scope>NUCLEOTIDE SEQUENCE [LARGE SCALE GENOMIC DNA]</scope>
    <source>
        <strain evidence="2">DAU221</strain>
    </source>
</reference>
<dbReference type="PANTHER" id="PTHR12526">
    <property type="entry name" value="GLYCOSYLTRANSFERASE"/>
    <property type="match status" value="1"/>
</dbReference>
<evidence type="ECO:0000313" key="1">
    <source>
        <dbReference type="EMBL" id="AMX02337.1"/>
    </source>
</evidence>
<organism evidence="1 2">
    <name type="scientific">Microbulbifer thermotolerans</name>
    <dbReference type="NCBI Taxonomy" id="252514"/>
    <lineage>
        <taxon>Bacteria</taxon>
        <taxon>Pseudomonadati</taxon>
        <taxon>Pseudomonadota</taxon>
        <taxon>Gammaproteobacteria</taxon>
        <taxon>Cellvibrionales</taxon>
        <taxon>Microbulbiferaceae</taxon>
        <taxon>Microbulbifer</taxon>
    </lineage>
</organism>
<accession>A0A143HLE6</accession>
<dbReference type="PANTHER" id="PTHR12526:SF638">
    <property type="entry name" value="SPORE COAT PROTEIN SA"/>
    <property type="match status" value="1"/>
</dbReference>
<dbReference type="Proteomes" id="UP000076077">
    <property type="component" value="Chromosome"/>
</dbReference>
<dbReference type="OrthoDB" id="8523124at2"/>
<keyword evidence="2" id="KW-1185">Reference proteome</keyword>
<sequence length="366" mass="40927">MRIVQLLPELDSGDLARTTLDFAGELLRLGHEAIVISNGGELVPRLTLRGGRHIRMPLQGNPLWSLRLVRRLRRTLAELEVDVVHARGALPAWIAWRAWRGMPADKRPRLVTGAHDFYRKSFYGAALAAGERVTAVSRCVADSLQLHFSGKLNQPPRVVHYGVNTREFDRDAPVSGQWQLRLLNQYPQLEGRHWLLMPARLEPGQGLIPFLRMLAAVVSQRDVFGLIVGDSCAGGEKYSRKLEQMAVELGLADRVLFLGPRRDMRELYASSQVCYSLAEQPEPYGRVAAEALAMNCPVVAYADCGSAEVLQRCFPQGLVERGNPDALVETTLRILDQPQMVRFSDFTHEDTAAQTLALYRELLQTA</sequence>
<dbReference type="GO" id="GO:1901135">
    <property type="term" value="P:carbohydrate derivative metabolic process"/>
    <property type="evidence" value="ECO:0007669"/>
    <property type="project" value="UniProtKB-ARBA"/>
</dbReference>
<dbReference type="KEGG" id="mthd:A3224_06850"/>
<proteinExistence type="predicted"/>
<gene>
    <name evidence="1" type="ORF">A3224_06850</name>
</gene>
<dbReference type="SUPFAM" id="SSF53756">
    <property type="entry name" value="UDP-Glycosyltransferase/glycogen phosphorylase"/>
    <property type="match status" value="1"/>
</dbReference>
<dbReference type="Pfam" id="PF00534">
    <property type="entry name" value="Glycos_transf_1"/>
    <property type="match status" value="1"/>
</dbReference>
<dbReference type="InterPro" id="IPR001296">
    <property type="entry name" value="Glyco_trans_1"/>
</dbReference>
<dbReference type="GeneID" id="76607766"/>